<proteinExistence type="predicted"/>
<dbReference type="AlphaFoldDB" id="A0A6I9Y975"/>
<dbReference type="GeneID" id="106545979"/>
<accession>A0A6I9Y975</accession>
<feature type="region of interest" description="Disordered" evidence="2">
    <location>
        <begin position="1"/>
        <end position="58"/>
    </location>
</feature>
<dbReference type="Proteomes" id="UP000504617">
    <property type="component" value="Unplaced"/>
</dbReference>
<reference evidence="4" key="1">
    <citation type="submission" date="2025-08" db="UniProtKB">
        <authorList>
            <consortium name="RefSeq"/>
        </authorList>
    </citation>
    <scope>IDENTIFICATION</scope>
</reference>
<feature type="compositionally biased region" description="Polar residues" evidence="2">
    <location>
        <begin position="1"/>
        <end position="10"/>
    </location>
</feature>
<evidence type="ECO:0000313" key="3">
    <source>
        <dbReference type="Proteomes" id="UP000504617"/>
    </source>
</evidence>
<feature type="compositionally biased region" description="Polar residues" evidence="2">
    <location>
        <begin position="40"/>
        <end position="49"/>
    </location>
</feature>
<gene>
    <name evidence="4" type="primary">LOC106545979</name>
</gene>
<sequence length="287" mass="31576">MQQLGMSEQVSLEDWHPFSDHGRDLSGPLEENIVRRGLQYSDNNDTTLSGPGRTPMGTKTNDFELSCDKWPSNELVSPGDPVLHSRQLMDPLRTNAEPPAKELEGGGTSAADDGGEHFFDAQEAHSEGNPSEGGVVDGKEVEEVQLRISGNYLILDGYGTVQESSTDEEVTSLVLQCTADRSATDSAHQQPRSRDDQPVTASSPFAEELLASHWQAAKESSSDALRASFSVESRTLMMRYIQNIEASLQRLKEVEENYTALQHRLSGSITTDEHLDSAFKEKHKTTI</sequence>
<dbReference type="KEGG" id="tsr:106545979"/>
<keyword evidence="1" id="KW-0175">Coiled coil</keyword>
<feature type="region of interest" description="Disordered" evidence="2">
    <location>
        <begin position="181"/>
        <end position="201"/>
    </location>
</feature>
<dbReference type="OrthoDB" id="9428777at2759"/>
<keyword evidence="3" id="KW-1185">Reference proteome</keyword>
<evidence type="ECO:0000256" key="1">
    <source>
        <dbReference type="SAM" id="Coils"/>
    </source>
</evidence>
<feature type="compositionally biased region" description="Polar residues" evidence="2">
    <location>
        <begin position="181"/>
        <end position="190"/>
    </location>
</feature>
<name>A0A6I9Y975_9SAUR</name>
<evidence type="ECO:0000256" key="2">
    <source>
        <dbReference type="SAM" id="MobiDB-lite"/>
    </source>
</evidence>
<feature type="region of interest" description="Disordered" evidence="2">
    <location>
        <begin position="96"/>
        <end position="116"/>
    </location>
</feature>
<dbReference type="RefSeq" id="XP_013918185.1">
    <property type="nucleotide sequence ID" value="XM_014062710.1"/>
</dbReference>
<evidence type="ECO:0000313" key="4">
    <source>
        <dbReference type="RefSeq" id="XP_013918185.1"/>
    </source>
</evidence>
<organism evidence="3 4">
    <name type="scientific">Thamnophis sirtalis</name>
    <dbReference type="NCBI Taxonomy" id="35019"/>
    <lineage>
        <taxon>Eukaryota</taxon>
        <taxon>Metazoa</taxon>
        <taxon>Chordata</taxon>
        <taxon>Craniata</taxon>
        <taxon>Vertebrata</taxon>
        <taxon>Euteleostomi</taxon>
        <taxon>Lepidosauria</taxon>
        <taxon>Squamata</taxon>
        <taxon>Bifurcata</taxon>
        <taxon>Unidentata</taxon>
        <taxon>Episquamata</taxon>
        <taxon>Toxicofera</taxon>
        <taxon>Serpentes</taxon>
        <taxon>Colubroidea</taxon>
        <taxon>Colubridae</taxon>
        <taxon>Natricinae</taxon>
        <taxon>Thamnophis</taxon>
    </lineage>
</organism>
<feature type="compositionally biased region" description="Basic and acidic residues" evidence="2">
    <location>
        <begin position="13"/>
        <end position="24"/>
    </location>
</feature>
<protein>
    <submittedName>
        <fullName evidence="4">Rho guanine nucleotide exchange factor 12-like</fullName>
    </submittedName>
</protein>
<feature type="coiled-coil region" evidence="1">
    <location>
        <begin position="237"/>
        <end position="264"/>
    </location>
</feature>